<dbReference type="InterPro" id="IPR006186">
    <property type="entry name" value="Ser/Thr-sp_prot-phosphatase"/>
</dbReference>
<evidence type="ECO:0000259" key="2">
    <source>
        <dbReference type="PROSITE" id="PS00125"/>
    </source>
</evidence>
<evidence type="ECO:0000256" key="1">
    <source>
        <dbReference type="RuleBase" id="RU004273"/>
    </source>
</evidence>
<dbReference type="SUPFAM" id="SSF56300">
    <property type="entry name" value="Metallo-dependent phosphatases"/>
    <property type="match status" value="1"/>
</dbReference>
<dbReference type="PANTHER" id="PTHR45673">
    <property type="entry name" value="SERINE/THREONINE-PROTEIN PHOSPHATASE 2B CATALYTIC SUBUNIT 1-RELATED"/>
    <property type="match status" value="1"/>
</dbReference>
<comment type="catalytic activity">
    <reaction evidence="1">
        <text>O-phospho-L-threonyl-[protein] + H2O = L-threonyl-[protein] + phosphate</text>
        <dbReference type="Rhea" id="RHEA:47004"/>
        <dbReference type="Rhea" id="RHEA-COMP:11060"/>
        <dbReference type="Rhea" id="RHEA-COMP:11605"/>
        <dbReference type="ChEBI" id="CHEBI:15377"/>
        <dbReference type="ChEBI" id="CHEBI:30013"/>
        <dbReference type="ChEBI" id="CHEBI:43474"/>
        <dbReference type="ChEBI" id="CHEBI:61977"/>
        <dbReference type="EC" id="3.1.3.16"/>
    </reaction>
</comment>
<dbReference type="Pfam" id="PF00149">
    <property type="entry name" value="Metallophos"/>
    <property type="match status" value="1"/>
</dbReference>
<dbReference type="Gene3D" id="3.60.21.10">
    <property type="match status" value="1"/>
</dbReference>
<accession>A0A1R2B6J4</accession>
<proteinExistence type="inferred from homology"/>
<dbReference type="InterPro" id="IPR004843">
    <property type="entry name" value="Calcineurin-like_PHP"/>
</dbReference>
<gene>
    <name evidence="3" type="ORF">SteCoe_29197</name>
</gene>
<dbReference type="PRINTS" id="PR00114">
    <property type="entry name" value="STPHPHTASE"/>
</dbReference>
<dbReference type="GO" id="GO:0033192">
    <property type="term" value="F:calmodulin-dependent protein phosphatase activity"/>
    <property type="evidence" value="ECO:0007669"/>
    <property type="project" value="InterPro"/>
</dbReference>
<organism evidence="3 4">
    <name type="scientific">Stentor coeruleus</name>
    <dbReference type="NCBI Taxonomy" id="5963"/>
    <lineage>
        <taxon>Eukaryota</taxon>
        <taxon>Sar</taxon>
        <taxon>Alveolata</taxon>
        <taxon>Ciliophora</taxon>
        <taxon>Postciliodesmatophora</taxon>
        <taxon>Heterotrichea</taxon>
        <taxon>Heterotrichida</taxon>
        <taxon>Stentoridae</taxon>
        <taxon>Stentor</taxon>
    </lineage>
</organism>
<dbReference type="PROSITE" id="PS00125">
    <property type="entry name" value="SER_THR_PHOSPHATASE"/>
    <property type="match status" value="1"/>
</dbReference>
<keyword evidence="4" id="KW-1185">Reference proteome</keyword>
<comment type="similarity">
    <text evidence="1">Belongs to the PPP phosphatase family.</text>
</comment>
<reference evidence="3 4" key="1">
    <citation type="submission" date="2016-11" db="EMBL/GenBank/DDBJ databases">
        <title>The macronuclear genome of Stentor coeruleus: a giant cell with tiny introns.</title>
        <authorList>
            <person name="Slabodnick M."/>
            <person name="Ruby J.G."/>
            <person name="Reiff S.B."/>
            <person name="Swart E.C."/>
            <person name="Gosai S."/>
            <person name="Prabakaran S."/>
            <person name="Witkowska E."/>
            <person name="Larue G.E."/>
            <person name="Fisher S."/>
            <person name="Freeman R.M."/>
            <person name="Gunawardena J."/>
            <person name="Chu W."/>
            <person name="Stover N.A."/>
            <person name="Gregory B.D."/>
            <person name="Nowacki M."/>
            <person name="Derisi J."/>
            <person name="Roy S.W."/>
            <person name="Marshall W.F."/>
            <person name="Sood P."/>
        </authorList>
    </citation>
    <scope>NUCLEOTIDE SEQUENCE [LARGE SCALE GENOMIC DNA]</scope>
    <source>
        <strain evidence="3">WM001</strain>
    </source>
</reference>
<name>A0A1R2B6J4_9CILI</name>
<dbReference type="EMBL" id="MPUH01000906">
    <property type="protein sequence ID" value="OMJ72382.1"/>
    <property type="molecule type" value="Genomic_DNA"/>
</dbReference>
<dbReference type="GO" id="GO:0097720">
    <property type="term" value="P:calcineurin-mediated signaling"/>
    <property type="evidence" value="ECO:0007669"/>
    <property type="project" value="InterPro"/>
</dbReference>
<feature type="domain" description="Serine/threonine specific protein phosphatases" evidence="2">
    <location>
        <begin position="143"/>
        <end position="148"/>
    </location>
</feature>
<protein>
    <recommendedName>
        <fullName evidence="1">Serine/threonine-protein phosphatase</fullName>
        <ecNumber evidence="1">3.1.3.16</ecNumber>
    </recommendedName>
</protein>
<dbReference type="InterPro" id="IPR043360">
    <property type="entry name" value="PP2B"/>
</dbReference>
<dbReference type="Proteomes" id="UP000187209">
    <property type="component" value="Unassembled WGS sequence"/>
</dbReference>
<evidence type="ECO:0000313" key="4">
    <source>
        <dbReference type="Proteomes" id="UP000187209"/>
    </source>
</evidence>
<comment type="caution">
    <text evidence="3">The sequence shown here is derived from an EMBL/GenBank/DDBJ whole genome shotgun (WGS) entry which is preliminary data.</text>
</comment>
<sequence length="468" mass="53781">MEPLKDPCNDRFLRQITPPPARPLTHSLLFPKNGSLPDWQLLKSHFQQEGRLSKSDCLQIVSQANAIFLREPNLLYLEDPVTIIGDIHGQYYDLIKILELAGDLSNTKYLFLGDYVDRGAFSLEVLMLLYSLKINFPSTILMLRGNHECRQLTSFFNFRAECLIKYDLEVYERITESFDALPLSCLVNKRFLSLHGGISPDLKSLQDLASVQRFTEPPRIGLFCDILWADPIDTENGAFTESFKPNEVRGCSYYFTAHSTKKFLKKNKLLSIVRAHEAQIDGYKMYKWNGTADFPVVITVFSAPNYCDVYNNKGAIIKFLDNCLHIQQYNCSEHPFILPNFMNIFTWSIPFVAEKVLEMMNHMLHSTSAKGKAENKGGIREIEAEIKNQKLEKLRNKVRAISRMMKMFKTLRNDNELIVQLKGLCPDNKIPRGILMQGKEAIEGVIDSFSLAKKYDRVNERRPTLSKK</sequence>
<dbReference type="EC" id="3.1.3.16" evidence="1"/>
<keyword evidence="1" id="KW-0378">Hydrolase</keyword>
<dbReference type="InterPro" id="IPR029052">
    <property type="entry name" value="Metallo-depent_PP-like"/>
</dbReference>
<dbReference type="AlphaFoldDB" id="A0A1R2B6J4"/>
<evidence type="ECO:0000313" key="3">
    <source>
        <dbReference type="EMBL" id="OMJ72382.1"/>
    </source>
</evidence>
<dbReference type="SMART" id="SM00156">
    <property type="entry name" value="PP2Ac"/>
    <property type="match status" value="1"/>
</dbReference>
<dbReference type="OrthoDB" id="282592at2759"/>